<name>A0A9P4NE70_9PEZI</name>
<protein>
    <submittedName>
        <fullName evidence="1">Uncharacterized protein</fullName>
    </submittedName>
</protein>
<organism evidence="1 2">
    <name type="scientific">Tothia fuscella</name>
    <dbReference type="NCBI Taxonomy" id="1048955"/>
    <lineage>
        <taxon>Eukaryota</taxon>
        <taxon>Fungi</taxon>
        <taxon>Dikarya</taxon>
        <taxon>Ascomycota</taxon>
        <taxon>Pezizomycotina</taxon>
        <taxon>Dothideomycetes</taxon>
        <taxon>Pleosporomycetidae</taxon>
        <taxon>Venturiales</taxon>
        <taxon>Cylindrosympodiaceae</taxon>
        <taxon>Tothia</taxon>
    </lineage>
</organism>
<dbReference type="OrthoDB" id="5356769at2759"/>
<evidence type="ECO:0000313" key="2">
    <source>
        <dbReference type="Proteomes" id="UP000800235"/>
    </source>
</evidence>
<sequence>MASNPPSKPLAKTKDGPEILHFHWQDWCRDPCTLVGLHVCRDLERHALGHLLIHIDEERHEKQTVPAVVVDAGPLGRYHRLVLEPSLSSAFKSIKHEQPVKIMEAVTGVMRKNMIVPNIVGESMKITHTDGFYLLGLRLEGMSEIGWICGQDANKEFAGEPLFSSVVLHARSRRRNLRNF</sequence>
<keyword evidence="2" id="KW-1185">Reference proteome</keyword>
<accession>A0A9P4NE70</accession>
<reference evidence="1" key="1">
    <citation type="journal article" date="2020" name="Stud. Mycol.">
        <title>101 Dothideomycetes genomes: a test case for predicting lifestyles and emergence of pathogens.</title>
        <authorList>
            <person name="Haridas S."/>
            <person name="Albert R."/>
            <person name="Binder M."/>
            <person name="Bloem J."/>
            <person name="Labutti K."/>
            <person name="Salamov A."/>
            <person name="Andreopoulos B."/>
            <person name="Baker S."/>
            <person name="Barry K."/>
            <person name="Bills G."/>
            <person name="Bluhm B."/>
            <person name="Cannon C."/>
            <person name="Castanera R."/>
            <person name="Culley D."/>
            <person name="Daum C."/>
            <person name="Ezra D."/>
            <person name="Gonzalez J."/>
            <person name="Henrissat B."/>
            <person name="Kuo A."/>
            <person name="Liang C."/>
            <person name="Lipzen A."/>
            <person name="Lutzoni F."/>
            <person name="Magnuson J."/>
            <person name="Mondo S."/>
            <person name="Nolan M."/>
            <person name="Ohm R."/>
            <person name="Pangilinan J."/>
            <person name="Park H.-J."/>
            <person name="Ramirez L."/>
            <person name="Alfaro M."/>
            <person name="Sun H."/>
            <person name="Tritt A."/>
            <person name="Yoshinaga Y."/>
            <person name="Zwiers L.-H."/>
            <person name="Turgeon B."/>
            <person name="Goodwin S."/>
            <person name="Spatafora J."/>
            <person name="Crous P."/>
            <person name="Grigoriev I."/>
        </authorList>
    </citation>
    <scope>NUCLEOTIDE SEQUENCE</scope>
    <source>
        <strain evidence="1">CBS 130266</strain>
    </source>
</reference>
<comment type="caution">
    <text evidence="1">The sequence shown here is derived from an EMBL/GenBank/DDBJ whole genome shotgun (WGS) entry which is preliminary data.</text>
</comment>
<proteinExistence type="predicted"/>
<gene>
    <name evidence="1" type="ORF">EJ08DRAFT_703567</name>
</gene>
<dbReference type="EMBL" id="MU007151">
    <property type="protein sequence ID" value="KAF2416695.1"/>
    <property type="molecule type" value="Genomic_DNA"/>
</dbReference>
<evidence type="ECO:0000313" key="1">
    <source>
        <dbReference type="EMBL" id="KAF2416695.1"/>
    </source>
</evidence>
<dbReference type="AlphaFoldDB" id="A0A9P4NE70"/>
<dbReference type="Proteomes" id="UP000800235">
    <property type="component" value="Unassembled WGS sequence"/>
</dbReference>